<evidence type="ECO:0000256" key="8">
    <source>
        <dbReference type="ARBA" id="ARBA00022777"/>
    </source>
</evidence>
<evidence type="ECO:0000256" key="5">
    <source>
        <dbReference type="ARBA" id="ARBA00022679"/>
    </source>
</evidence>
<comment type="subcellular location">
    <subcellularLocation>
        <location evidence="1">Cell membrane</location>
        <topology evidence="1">Single-pass type I membrane protein</topology>
    </subcellularLocation>
</comment>
<dbReference type="GO" id="GO:0048544">
    <property type="term" value="P:recognition of pollen"/>
    <property type="evidence" value="ECO:0007669"/>
    <property type="project" value="InterPro"/>
</dbReference>
<reference evidence="19 20" key="1">
    <citation type="submission" date="2020-08" db="EMBL/GenBank/DDBJ databases">
        <title>Plant Genome Project.</title>
        <authorList>
            <person name="Zhang R.-G."/>
        </authorList>
    </citation>
    <scope>NUCLEOTIDE SEQUENCE [LARGE SCALE GENOMIC DNA]</scope>
    <source>
        <tissue evidence="19">Rhizome</tissue>
    </source>
</reference>
<gene>
    <name evidence="19" type="ORF">ZIOFF_022556</name>
</gene>
<evidence type="ECO:0000256" key="4">
    <source>
        <dbReference type="ARBA" id="ARBA00022536"/>
    </source>
</evidence>
<dbReference type="InterPro" id="IPR003609">
    <property type="entry name" value="Pan_app"/>
</dbReference>
<evidence type="ECO:0000256" key="15">
    <source>
        <dbReference type="SAM" id="SignalP"/>
    </source>
</evidence>
<feature type="domain" description="Bulb-type lectin" evidence="17">
    <location>
        <begin position="28"/>
        <end position="152"/>
    </location>
</feature>
<evidence type="ECO:0000256" key="11">
    <source>
        <dbReference type="ARBA" id="ARBA00023180"/>
    </source>
</evidence>
<dbReference type="PROSITE" id="PS50948">
    <property type="entry name" value="PAN"/>
    <property type="match status" value="1"/>
</dbReference>
<evidence type="ECO:0000256" key="14">
    <source>
        <dbReference type="PIRNR" id="PIRNR000641"/>
    </source>
</evidence>
<comment type="similarity">
    <text evidence="14">Belongs to the protein kinase superfamily. Ser/Thr protein kinase family.</text>
</comment>
<dbReference type="Gene3D" id="3.30.200.20">
    <property type="entry name" value="Phosphorylase Kinase, domain 1"/>
    <property type="match status" value="1"/>
</dbReference>
<dbReference type="Gene3D" id="1.10.510.10">
    <property type="entry name" value="Transferase(Phosphotransferase) domain 1"/>
    <property type="match status" value="1"/>
</dbReference>
<dbReference type="SMART" id="SM00473">
    <property type="entry name" value="PAN_AP"/>
    <property type="match status" value="1"/>
</dbReference>
<dbReference type="SUPFAM" id="SSF56112">
    <property type="entry name" value="Protein kinase-like (PK-like)"/>
    <property type="match status" value="1"/>
</dbReference>
<protein>
    <recommendedName>
        <fullName evidence="14">Receptor-like serine/threonine-protein kinase</fullName>
        <ecNumber evidence="14">2.7.11.1</ecNumber>
    </recommendedName>
</protein>
<comment type="catalytic activity">
    <reaction evidence="12 14">
        <text>L-threonyl-[protein] + ATP = O-phospho-L-threonyl-[protein] + ADP + H(+)</text>
        <dbReference type="Rhea" id="RHEA:46608"/>
        <dbReference type="Rhea" id="RHEA-COMP:11060"/>
        <dbReference type="Rhea" id="RHEA-COMP:11605"/>
        <dbReference type="ChEBI" id="CHEBI:15378"/>
        <dbReference type="ChEBI" id="CHEBI:30013"/>
        <dbReference type="ChEBI" id="CHEBI:30616"/>
        <dbReference type="ChEBI" id="CHEBI:61977"/>
        <dbReference type="ChEBI" id="CHEBI:456216"/>
        <dbReference type="EC" id="2.7.11.1"/>
    </reaction>
</comment>
<evidence type="ECO:0000313" key="20">
    <source>
        <dbReference type="Proteomes" id="UP000734854"/>
    </source>
</evidence>
<dbReference type="InterPro" id="IPR036426">
    <property type="entry name" value="Bulb-type_lectin_dom_sf"/>
</dbReference>
<feature type="signal peptide" evidence="15">
    <location>
        <begin position="1"/>
        <end position="25"/>
    </location>
</feature>
<feature type="domain" description="Apple" evidence="18">
    <location>
        <begin position="345"/>
        <end position="427"/>
    </location>
</feature>
<evidence type="ECO:0000259" key="18">
    <source>
        <dbReference type="PROSITE" id="PS50948"/>
    </source>
</evidence>
<evidence type="ECO:0000256" key="1">
    <source>
        <dbReference type="ARBA" id="ARBA00004251"/>
    </source>
</evidence>
<evidence type="ECO:0000256" key="3">
    <source>
        <dbReference type="ARBA" id="ARBA00022527"/>
    </source>
</evidence>
<keyword evidence="7 14" id="KW-0547">Nucleotide-binding</keyword>
<dbReference type="Pfam" id="PF07714">
    <property type="entry name" value="PK_Tyr_Ser-Thr"/>
    <property type="match status" value="1"/>
</dbReference>
<dbReference type="FunFam" id="3.30.200.20:FF:000195">
    <property type="entry name" value="G-type lectin S-receptor-like serine/threonine-protein kinase"/>
    <property type="match status" value="1"/>
</dbReference>
<evidence type="ECO:0000256" key="9">
    <source>
        <dbReference type="ARBA" id="ARBA00022840"/>
    </source>
</evidence>
<dbReference type="EC" id="2.7.11.1" evidence="14"/>
<dbReference type="PROSITE" id="PS50927">
    <property type="entry name" value="BULB_LECTIN"/>
    <property type="match status" value="1"/>
</dbReference>
<dbReference type="GO" id="GO:0005524">
    <property type="term" value="F:ATP binding"/>
    <property type="evidence" value="ECO:0007669"/>
    <property type="project" value="UniProtKB-KW"/>
</dbReference>
<dbReference type="FunFam" id="1.10.510.10:FF:000060">
    <property type="entry name" value="G-type lectin S-receptor-like serine/threonine-protein kinase"/>
    <property type="match status" value="1"/>
</dbReference>
<evidence type="ECO:0000256" key="2">
    <source>
        <dbReference type="ARBA" id="ARBA00022475"/>
    </source>
</evidence>
<dbReference type="InterPro" id="IPR011009">
    <property type="entry name" value="Kinase-like_dom_sf"/>
</dbReference>
<dbReference type="EMBL" id="JACMSC010000006">
    <property type="protein sequence ID" value="KAG6519067.1"/>
    <property type="molecule type" value="Genomic_DNA"/>
</dbReference>
<dbReference type="InterPro" id="IPR024171">
    <property type="entry name" value="SRK-like_kinase"/>
</dbReference>
<dbReference type="CDD" id="cd14066">
    <property type="entry name" value="STKc_IRAK"/>
    <property type="match status" value="1"/>
</dbReference>
<dbReference type="PROSITE" id="PS00108">
    <property type="entry name" value="PROTEIN_KINASE_ST"/>
    <property type="match status" value="1"/>
</dbReference>
<dbReference type="AlphaFoldDB" id="A0A8J5HD20"/>
<dbReference type="Pfam" id="PF00954">
    <property type="entry name" value="S_locus_glycop"/>
    <property type="match status" value="1"/>
</dbReference>
<dbReference type="Proteomes" id="UP000734854">
    <property type="component" value="Unassembled WGS sequence"/>
</dbReference>
<comment type="catalytic activity">
    <reaction evidence="13 14">
        <text>L-seryl-[protein] + ATP = O-phospho-L-seryl-[protein] + ADP + H(+)</text>
        <dbReference type="Rhea" id="RHEA:17989"/>
        <dbReference type="Rhea" id="RHEA-COMP:9863"/>
        <dbReference type="Rhea" id="RHEA-COMP:11604"/>
        <dbReference type="ChEBI" id="CHEBI:15378"/>
        <dbReference type="ChEBI" id="CHEBI:29999"/>
        <dbReference type="ChEBI" id="CHEBI:30616"/>
        <dbReference type="ChEBI" id="CHEBI:83421"/>
        <dbReference type="ChEBI" id="CHEBI:456216"/>
        <dbReference type="EC" id="2.7.11.1"/>
    </reaction>
</comment>
<comment type="caution">
    <text evidence="19">The sequence shown here is derived from an EMBL/GenBank/DDBJ whole genome shotgun (WGS) entry which is preliminary data.</text>
</comment>
<evidence type="ECO:0000256" key="10">
    <source>
        <dbReference type="ARBA" id="ARBA00023157"/>
    </source>
</evidence>
<keyword evidence="11" id="KW-0325">Glycoprotein</keyword>
<evidence type="ECO:0000256" key="6">
    <source>
        <dbReference type="ARBA" id="ARBA00022729"/>
    </source>
</evidence>
<accession>A0A8J5HD20</accession>
<evidence type="ECO:0000313" key="19">
    <source>
        <dbReference type="EMBL" id="KAG6519067.1"/>
    </source>
</evidence>
<keyword evidence="10" id="KW-1015">Disulfide bond</keyword>
<dbReference type="PANTHER" id="PTHR27002:SF616">
    <property type="entry name" value="RECEPTOR-LIKE SERINE_THREONINE-PROTEIN KINASE"/>
    <property type="match status" value="1"/>
</dbReference>
<feature type="chain" id="PRO_5035243936" description="Receptor-like serine/threonine-protein kinase" evidence="15">
    <location>
        <begin position="26"/>
        <end position="814"/>
    </location>
</feature>
<keyword evidence="20" id="KW-1185">Reference proteome</keyword>
<keyword evidence="4" id="KW-0245">EGF-like domain</keyword>
<dbReference type="InterPro" id="IPR001245">
    <property type="entry name" value="Ser-Thr/Tyr_kinase_cat_dom"/>
</dbReference>
<proteinExistence type="inferred from homology"/>
<dbReference type="InterPro" id="IPR008271">
    <property type="entry name" value="Ser/Thr_kinase_AS"/>
</dbReference>
<keyword evidence="2" id="KW-0472">Membrane</keyword>
<dbReference type="GO" id="GO:0051707">
    <property type="term" value="P:response to other organism"/>
    <property type="evidence" value="ECO:0007669"/>
    <property type="project" value="UniProtKB-ARBA"/>
</dbReference>
<keyword evidence="9 14" id="KW-0067">ATP-binding</keyword>
<dbReference type="InterPro" id="IPR001480">
    <property type="entry name" value="Bulb-type_lectin_dom"/>
</dbReference>
<dbReference type="InterPro" id="IPR000858">
    <property type="entry name" value="S_locus_glycoprot_dom"/>
</dbReference>
<dbReference type="PANTHER" id="PTHR27002">
    <property type="entry name" value="RECEPTOR-LIKE SERINE/THREONINE-PROTEIN KINASE SD1-8"/>
    <property type="match status" value="1"/>
</dbReference>
<dbReference type="Gene3D" id="2.90.10.10">
    <property type="entry name" value="Bulb-type lectin domain"/>
    <property type="match status" value="1"/>
</dbReference>
<keyword evidence="8 14" id="KW-0418">Kinase</keyword>
<dbReference type="CDD" id="cd01098">
    <property type="entry name" value="PAN_AP_plant"/>
    <property type="match status" value="1"/>
</dbReference>
<sequence>MSGAINTLFLVNLLITASLFILSVAGNTLIPSHPLLDADGASLISPGGMFQLGFFSPVGSGNRYLGIWFHNISVQTVVWVANRRFPLRDRSGRLSLTPNGTLLVTNDADDSTILWSSSTSSMVVGNPVAQLLHDGNFVVGHETSSSWTWQSFDFPTDTLLSGMKLGWNLTSGLNRLLTSWASPGDPAPNNFSFGVDLNGDRQVFIWGEGMMPVWRAGPWTGRRYTGVPEMDAEDLFDLSFVESTDEVYGIARLRDPSTRARMVINQTAGQIQSLVWIEGRNEWTVRTFAPRDQCDRVAACGAYGICYPDQVPSCACLRGFYPANPRNWELRAASDGCLRRTELDCATDGFVKQSSIKLPDTSRSTVDRTMQSLDDCRAMCSRNCSCTGFAQANISGSGSGCIFWTADLNDIKAYSGEVGQDLYVKLAAADLDAESSRSTKLYIGLTVAASFAATLVVASLARCICKMRRKKHLIREEIKDDMNPPLFYLSTIVDATGNFSVENKLGEGGFGPVYKGILKDRGEAIAVKRLSKTSEQGVDEFENEVKLIAKLQHRSLVQLLGYCIEEDERMLIYEYMSNGSLDSLLFDKDKNKILDWEKRYNIILGIARGVLYLHHDSRFRIIHRDLKASNILLDKHMNSKISDFGMAKVFGGDEFAGRTKRVMGTYGYMSPEYVVNGRYSIKSDVYSFGVLTLEIITSKRNNGVHNSREHLNLIDHIWSLWKEGKVLDLVDEAIGHSFSMAGVLKCINIGLLCVEERPEDRPTMSSILLMLNNDSAQVPQPKQPAFSFSRDKLKTKTDQEDHGNNVTITILEPR</sequence>
<keyword evidence="3 14" id="KW-0723">Serine/threonine-protein kinase</keyword>
<dbReference type="SMART" id="SM00220">
    <property type="entry name" value="S_TKc"/>
    <property type="match status" value="1"/>
</dbReference>
<keyword evidence="2" id="KW-1003">Cell membrane</keyword>
<evidence type="ECO:0000256" key="7">
    <source>
        <dbReference type="ARBA" id="ARBA00022741"/>
    </source>
</evidence>
<dbReference type="Pfam" id="PF01453">
    <property type="entry name" value="B_lectin"/>
    <property type="match status" value="1"/>
</dbReference>
<dbReference type="GO" id="GO:0004674">
    <property type="term" value="F:protein serine/threonine kinase activity"/>
    <property type="evidence" value="ECO:0007669"/>
    <property type="project" value="UniProtKB-KW"/>
</dbReference>
<feature type="domain" description="Protein kinase" evidence="16">
    <location>
        <begin position="499"/>
        <end position="786"/>
    </location>
</feature>
<evidence type="ECO:0000256" key="13">
    <source>
        <dbReference type="ARBA" id="ARBA00048679"/>
    </source>
</evidence>
<dbReference type="PROSITE" id="PS50011">
    <property type="entry name" value="PROTEIN_KINASE_DOM"/>
    <property type="match status" value="1"/>
</dbReference>
<evidence type="ECO:0000259" key="17">
    <source>
        <dbReference type="PROSITE" id="PS50927"/>
    </source>
</evidence>
<evidence type="ECO:0000259" key="16">
    <source>
        <dbReference type="PROSITE" id="PS50011"/>
    </source>
</evidence>
<organism evidence="19 20">
    <name type="scientific">Zingiber officinale</name>
    <name type="common">Ginger</name>
    <name type="synonym">Amomum zingiber</name>
    <dbReference type="NCBI Taxonomy" id="94328"/>
    <lineage>
        <taxon>Eukaryota</taxon>
        <taxon>Viridiplantae</taxon>
        <taxon>Streptophyta</taxon>
        <taxon>Embryophyta</taxon>
        <taxon>Tracheophyta</taxon>
        <taxon>Spermatophyta</taxon>
        <taxon>Magnoliopsida</taxon>
        <taxon>Liliopsida</taxon>
        <taxon>Zingiberales</taxon>
        <taxon>Zingiberaceae</taxon>
        <taxon>Zingiber</taxon>
    </lineage>
</organism>
<keyword evidence="6 15" id="KW-0732">Signal</keyword>
<dbReference type="InterPro" id="IPR000719">
    <property type="entry name" value="Prot_kinase_dom"/>
</dbReference>
<evidence type="ECO:0000256" key="12">
    <source>
        <dbReference type="ARBA" id="ARBA00047899"/>
    </source>
</evidence>
<dbReference type="Pfam" id="PF08276">
    <property type="entry name" value="PAN_2"/>
    <property type="match status" value="1"/>
</dbReference>
<keyword evidence="5 14" id="KW-0808">Transferase</keyword>
<dbReference type="PIRSF" id="PIRSF000641">
    <property type="entry name" value="SRK"/>
    <property type="match status" value="1"/>
</dbReference>
<name>A0A8J5HD20_ZINOF</name>
<dbReference type="SUPFAM" id="SSF51110">
    <property type="entry name" value="alpha-D-mannose-specific plant lectins"/>
    <property type="match status" value="1"/>
</dbReference>
<dbReference type="GO" id="GO:0005886">
    <property type="term" value="C:plasma membrane"/>
    <property type="evidence" value="ECO:0007669"/>
    <property type="project" value="UniProtKB-SubCell"/>
</dbReference>
<dbReference type="SMART" id="SM00108">
    <property type="entry name" value="B_lectin"/>
    <property type="match status" value="1"/>
</dbReference>
<dbReference type="CDD" id="cd00028">
    <property type="entry name" value="B_lectin"/>
    <property type="match status" value="1"/>
</dbReference>